<keyword evidence="2" id="KW-1185">Reference proteome</keyword>
<accession>A0A974PST0</accession>
<name>A0A974PST0_9HYPH</name>
<protein>
    <submittedName>
        <fullName evidence="1">Uncharacterized protein</fullName>
    </submittedName>
</protein>
<gene>
    <name evidence="1" type="ORF">EZH22_11245</name>
</gene>
<dbReference type="KEGG" id="xdi:EZH22_11245"/>
<dbReference type="RefSeq" id="WP_203195710.1">
    <property type="nucleotide sequence ID" value="NZ_CP063362.1"/>
</dbReference>
<organism evidence="1 2">
    <name type="scientific">Xanthobacter dioxanivorans</name>
    <dbReference type="NCBI Taxonomy" id="2528964"/>
    <lineage>
        <taxon>Bacteria</taxon>
        <taxon>Pseudomonadati</taxon>
        <taxon>Pseudomonadota</taxon>
        <taxon>Alphaproteobacteria</taxon>
        <taxon>Hyphomicrobiales</taxon>
        <taxon>Xanthobacteraceae</taxon>
        <taxon>Xanthobacter</taxon>
    </lineage>
</organism>
<reference evidence="1 2" key="1">
    <citation type="submission" date="2020-10" db="EMBL/GenBank/DDBJ databases">
        <title>Degradation of 1,4-Dioxane by Xanthobacter sp. YN2, via a Novel Group-2 Soluble Di-Iron Monooxygenase.</title>
        <authorList>
            <person name="Ma F."/>
            <person name="Wang Y."/>
            <person name="Yang J."/>
            <person name="Guo H."/>
            <person name="Su D."/>
            <person name="Yu L."/>
        </authorList>
    </citation>
    <scope>NUCLEOTIDE SEQUENCE [LARGE SCALE GENOMIC DNA]</scope>
    <source>
        <strain evidence="1 2">YN2</strain>
    </source>
</reference>
<dbReference type="AlphaFoldDB" id="A0A974PST0"/>
<sequence>MTYLIDDEALHNLRPVSAEDASAIARKLRQREPLPGTFDVREDRAGIRVARSEGDDLPFTGTAGDGGDSGTVYILTDGARCYTYEDGVRFIEP</sequence>
<evidence type="ECO:0000313" key="1">
    <source>
        <dbReference type="EMBL" id="QRG08796.1"/>
    </source>
</evidence>
<dbReference type="EMBL" id="CP063362">
    <property type="protein sequence ID" value="QRG08796.1"/>
    <property type="molecule type" value="Genomic_DNA"/>
</dbReference>
<dbReference type="Proteomes" id="UP000596427">
    <property type="component" value="Chromosome"/>
</dbReference>
<evidence type="ECO:0000313" key="2">
    <source>
        <dbReference type="Proteomes" id="UP000596427"/>
    </source>
</evidence>
<proteinExistence type="predicted"/>